<proteinExistence type="predicted"/>
<name>A0AAP0L988_9MAGN</name>
<evidence type="ECO:0000313" key="2">
    <source>
        <dbReference type="Proteomes" id="UP001419268"/>
    </source>
</evidence>
<dbReference type="AlphaFoldDB" id="A0AAP0L988"/>
<comment type="caution">
    <text evidence="1">The sequence shown here is derived from an EMBL/GenBank/DDBJ whole genome shotgun (WGS) entry which is preliminary data.</text>
</comment>
<evidence type="ECO:0000313" key="1">
    <source>
        <dbReference type="EMBL" id="KAK9166188.1"/>
    </source>
</evidence>
<reference evidence="1 2" key="1">
    <citation type="submission" date="2024-01" db="EMBL/GenBank/DDBJ databases">
        <title>Genome assemblies of Stephania.</title>
        <authorList>
            <person name="Yang L."/>
        </authorList>
    </citation>
    <scope>NUCLEOTIDE SEQUENCE [LARGE SCALE GENOMIC DNA]</scope>
    <source>
        <strain evidence="1">JXDWG</strain>
        <tissue evidence="1">Leaf</tissue>
    </source>
</reference>
<gene>
    <name evidence="1" type="ORF">Scep_001379</name>
</gene>
<organism evidence="1 2">
    <name type="scientific">Stephania cephalantha</name>
    <dbReference type="NCBI Taxonomy" id="152367"/>
    <lineage>
        <taxon>Eukaryota</taxon>
        <taxon>Viridiplantae</taxon>
        <taxon>Streptophyta</taxon>
        <taxon>Embryophyta</taxon>
        <taxon>Tracheophyta</taxon>
        <taxon>Spermatophyta</taxon>
        <taxon>Magnoliopsida</taxon>
        <taxon>Ranunculales</taxon>
        <taxon>Menispermaceae</taxon>
        <taxon>Menispermoideae</taxon>
        <taxon>Cissampelideae</taxon>
        <taxon>Stephania</taxon>
    </lineage>
</organism>
<sequence>MFSFTGIKIKEDPDEKKGGFKLGAGPFSKFQNLIMLNEIEDLGFHGPKYTWSRGYYLNVLIER</sequence>
<accession>A0AAP0L988</accession>
<dbReference type="EMBL" id="JBBNAG010000001">
    <property type="protein sequence ID" value="KAK9166188.1"/>
    <property type="molecule type" value="Genomic_DNA"/>
</dbReference>
<protein>
    <submittedName>
        <fullName evidence="1">Uncharacterized protein</fullName>
    </submittedName>
</protein>
<keyword evidence="2" id="KW-1185">Reference proteome</keyword>
<dbReference type="Proteomes" id="UP001419268">
    <property type="component" value="Unassembled WGS sequence"/>
</dbReference>